<evidence type="ECO:0000313" key="1">
    <source>
        <dbReference type="EMBL" id="ALS61352.1"/>
    </source>
</evidence>
<reference evidence="2" key="1">
    <citation type="submission" date="2015-12" db="EMBL/GenBank/DDBJ databases">
        <title>Complete genome sequence of Pandoraea norimbergensis DSM 11628.</title>
        <authorList>
            <person name="Ee R."/>
            <person name="Lim Y.-L."/>
            <person name="Yong D."/>
            <person name="Yin W.-F."/>
            <person name="Chan K.-G."/>
        </authorList>
    </citation>
    <scope>NUCLEOTIDE SEQUENCE [LARGE SCALE GENOMIC DNA]</scope>
    <source>
        <strain evidence="2">DSM 11628</strain>
    </source>
</reference>
<keyword evidence="2" id="KW-1185">Reference proteome</keyword>
<name>A0ABM5WLJ1_9BURK</name>
<evidence type="ECO:0000313" key="2">
    <source>
        <dbReference type="Proteomes" id="UP000060277"/>
    </source>
</evidence>
<dbReference type="EMBL" id="CP013480">
    <property type="protein sequence ID" value="ALS61352.1"/>
    <property type="molecule type" value="Genomic_DNA"/>
</dbReference>
<dbReference type="Proteomes" id="UP000060277">
    <property type="component" value="Chromosome"/>
</dbReference>
<proteinExistence type="predicted"/>
<sequence>MNEGKYVKASDWDLRVTHLSPKDARKLALPSRPVFHQFIKGTPGEPRPLHLPAPPAGMDGTPYPPPAGLELVPVLLEDIVTGLPYRKTVNGLRIGGISPHVVVEADPGMIYVGSIMREPHATTSMRRLDPLVPDDKRSIDLFLEHRSQLKAMPFMLTSTETVRTVMAHVSGNLSPDMSRRDATFRVMASESAQMQYVQTCKSSLRSRQQFNAAEHSDDVVIYQAILGRDHVFPLGDNWNIGSAAGIGDLRRQLNGGNIAFATFTNEHGRMVYFSTSGSHRTVSVELHIHTAMGEADEVTLGGITFVDANRRIGHRRRNADVQTDDVRINLPALGVRTQSSINRLRDCEQTITNVVVHDTRDSPIFTSIHMNSLFDTCDSCASVLSILQERTGQSIDFVFHRDYGVTVANSSTRRFAYYSKSRRRPTTCEAFVWSAMLPQCAWFHVGYSPLSCYMS</sequence>
<gene>
    <name evidence="1" type="ORF">AT302_17795</name>
</gene>
<organism evidence="1 2">
    <name type="scientific">Pandoraea norimbergensis</name>
    <dbReference type="NCBI Taxonomy" id="93219"/>
    <lineage>
        <taxon>Bacteria</taxon>
        <taxon>Pseudomonadati</taxon>
        <taxon>Pseudomonadota</taxon>
        <taxon>Betaproteobacteria</taxon>
        <taxon>Burkholderiales</taxon>
        <taxon>Burkholderiaceae</taxon>
        <taxon>Pandoraea</taxon>
    </lineage>
</organism>
<protein>
    <submittedName>
        <fullName evidence="1">Uncharacterized protein</fullName>
    </submittedName>
</protein>
<accession>A0ABM5WLJ1</accession>